<dbReference type="PANTHER" id="PTHR22708">
    <property type="entry name" value="LEUCINE-RICH REPEAT-CONTAINING PROTEIN 56"/>
    <property type="match status" value="1"/>
</dbReference>
<dbReference type="Gene3D" id="3.80.10.10">
    <property type="entry name" value="Ribonuclease Inhibitor"/>
    <property type="match status" value="1"/>
</dbReference>
<organism evidence="1 2">
    <name type="scientific">Cloeon dipterum</name>
    <dbReference type="NCBI Taxonomy" id="197152"/>
    <lineage>
        <taxon>Eukaryota</taxon>
        <taxon>Metazoa</taxon>
        <taxon>Ecdysozoa</taxon>
        <taxon>Arthropoda</taxon>
        <taxon>Hexapoda</taxon>
        <taxon>Insecta</taxon>
        <taxon>Pterygota</taxon>
        <taxon>Palaeoptera</taxon>
        <taxon>Ephemeroptera</taxon>
        <taxon>Pisciforma</taxon>
        <taxon>Baetidae</taxon>
        <taxon>Cloeon</taxon>
    </lineage>
</organism>
<proteinExistence type="predicted"/>
<accession>A0A8S1CF49</accession>
<reference evidence="1 2" key="1">
    <citation type="submission" date="2020-04" db="EMBL/GenBank/DDBJ databases">
        <authorList>
            <person name="Alioto T."/>
            <person name="Alioto T."/>
            <person name="Gomez Garrido J."/>
        </authorList>
    </citation>
    <scope>NUCLEOTIDE SEQUENCE [LARGE SCALE GENOMIC DNA]</scope>
</reference>
<dbReference type="InterPro" id="IPR040091">
    <property type="entry name" value="LRRC56"/>
</dbReference>
<comment type="caution">
    <text evidence="1">The sequence shown here is derived from an EMBL/GenBank/DDBJ whole genome shotgun (WGS) entry which is preliminary data.</text>
</comment>
<gene>
    <name evidence="1" type="ORF">CLODIP_2_CD08087</name>
</gene>
<protein>
    <submittedName>
        <fullName evidence="1">Uncharacterized protein</fullName>
    </submittedName>
</protein>
<name>A0A8S1CF49_9INSE</name>
<dbReference type="PANTHER" id="PTHR22708:SF0">
    <property type="entry name" value="LEUCINE-RICH REPEAT-CONTAINING PROTEIN 56"/>
    <property type="match status" value="1"/>
</dbReference>
<evidence type="ECO:0000313" key="1">
    <source>
        <dbReference type="EMBL" id="CAB3368169.1"/>
    </source>
</evidence>
<evidence type="ECO:0000313" key="2">
    <source>
        <dbReference type="Proteomes" id="UP000494165"/>
    </source>
</evidence>
<sequence>MAPYTGFSKGRCISPEGSQLLDALEAEALIQADPNVPIAPVELPPPPHFSAVVGFDMPALLQQVDDGTDFNAVKSLSLKLMVQDVSLQRLGFITPNLQQLILNGSFLLSLRELGTGMSQLIELRVASCSLRSLDGLSAFANLQELHAPHNPVADIWSCAALANLKVLDLSYTKVVNAKQTGFLGACIDLKALSLFGSPAASMVNYRKEVAEQLPDLVTLDGQPLASRELRQLCL</sequence>
<dbReference type="EMBL" id="CADEPI010000036">
    <property type="protein sequence ID" value="CAB3368169.1"/>
    <property type="molecule type" value="Genomic_DNA"/>
</dbReference>
<dbReference type="InterPro" id="IPR032675">
    <property type="entry name" value="LRR_dom_sf"/>
</dbReference>
<dbReference type="OrthoDB" id="433501at2759"/>
<keyword evidence="2" id="KW-1185">Reference proteome</keyword>
<dbReference type="AlphaFoldDB" id="A0A8S1CF49"/>
<dbReference type="SUPFAM" id="SSF52058">
    <property type="entry name" value="L domain-like"/>
    <property type="match status" value="1"/>
</dbReference>
<dbReference type="Proteomes" id="UP000494165">
    <property type="component" value="Unassembled WGS sequence"/>
</dbReference>